<sequence>MANPPGTRREAASPADAAWLEAHWMPFTANRQFKAAPRLFTQAAGAYYTDLQGRKVFDGLSGLWCTGLGHARKEIVEAVARQIGTLDYAPAFQFGHMLSFELANRIVERMPAGLDHVMFSGGSGSDAVDSSLKIARAYGGSAVKAPRRA</sequence>
<protein>
    <submittedName>
        <fullName evidence="3">Beta-alanine--pyruvate transaminase</fullName>
    </submittedName>
</protein>
<reference evidence="3" key="1">
    <citation type="submission" date="2013-08" db="EMBL/GenBank/DDBJ databases">
        <authorList>
            <person name="Mendez C."/>
            <person name="Richter M."/>
            <person name="Ferrer M."/>
            <person name="Sanchez J."/>
        </authorList>
    </citation>
    <scope>NUCLEOTIDE SEQUENCE</scope>
</reference>
<dbReference type="GO" id="GO:0030170">
    <property type="term" value="F:pyridoxal phosphate binding"/>
    <property type="evidence" value="ECO:0007669"/>
    <property type="project" value="InterPro"/>
</dbReference>
<name>T0YHQ5_9ZZZZ</name>
<dbReference type="PANTHER" id="PTHR43094:SF1">
    <property type="entry name" value="AMINOTRANSFERASE CLASS-III"/>
    <property type="match status" value="1"/>
</dbReference>
<reference evidence="3" key="2">
    <citation type="journal article" date="2014" name="ISME J.">
        <title>Microbial stratification in low pH oxic and suboxic macroscopic growths along an acid mine drainage.</title>
        <authorList>
            <person name="Mendez-Garcia C."/>
            <person name="Mesa V."/>
            <person name="Sprenger R.R."/>
            <person name="Richter M."/>
            <person name="Diez M.S."/>
            <person name="Solano J."/>
            <person name="Bargiela R."/>
            <person name="Golyshina O.V."/>
            <person name="Manteca A."/>
            <person name="Ramos J.L."/>
            <person name="Gallego J.R."/>
            <person name="Llorente I."/>
            <person name="Martins Dos Santos V.A."/>
            <person name="Jensen O.N."/>
            <person name="Pelaez A.I."/>
            <person name="Sanchez J."/>
            <person name="Ferrer M."/>
        </authorList>
    </citation>
    <scope>NUCLEOTIDE SEQUENCE</scope>
</reference>
<dbReference type="GO" id="GO:0008483">
    <property type="term" value="F:transaminase activity"/>
    <property type="evidence" value="ECO:0007669"/>
    <property type="project" value="InterPro"/>
</dbReference>
<evidence type="ECO:0000313" key="3">
    <source>
        <dbReference type="EMBL" id="EQD31382.1"/>
    </source>
</evidence>
<accession>T0YHQ5</accession>
<gene>
    <name evidence="3" type="ORF">B1A_19973</name>
</gene>
<proteinExistence type="inferred from homology"/>
<comment type="caution">
    <text evidence="3">The sequence shown here is derived from an EMBL/GenBank/DDBJ whole genome shotgun (WGS) entry which is preliminary data.</text>
</comment>
<dbReference type="AlphaFoldDB" id="T0YHQ5"/>
<dbReference type="SUPFAM" id="SSF53383">
    <property type="entry name" value="PLP-dependent transferases"/>
    <property type="match status" value="1"/>
</dbReference>
<dbReference type="PANTHER" id="PTHR43094">
    <property type="entry name" value="AMINOTRANSFERASE"/>
    <property type="match status" value="1"/>
</dbReference>
<dbReference type="InterPro" id="IPR015421">
    <property type="entry name" value="PyrdxlP-dep_Trfase_major"/>
</dbReference>
<dbReference type="Gene3D" id="3.90.1150.10">
    <property type="entry name" value="Aspartate Aminotransferase, domain 1"/>
    <property type="match status" value="1"/>
</dbReference>
<organism evidence="3">
    <name type="scientific">mine drainage metagenome</name>
    <dbReference type="NCBI Taxonomy" id="410659"/>
    <lineage>
        <taxon>unclassified sequences</taxon>
        <taxon>metagenomes</taxon>
        <taxon>ecological metagenomes</taxon>
    </lineage>
</organism>
<dbReference type="Pfam" id="PF00202">
    <property type="entry name" value="Aminotran_3"/>
    <property type="match status" value="1"/>
</dbReference>
<keyword evidence="3" id="KW-0670">Pyruvate</keyword>
<dbReference type="InterPro" id="IPR005814">
    <property type="entry name" value="Aminotrans_3"/>
</dbReference>
<dbReference type="EMBL" id="AUZX01014737">
    <property type="protein sequence ID" value="EQD31382.1"/>
    <property type="molecule type" value="Genomic_DNA"/>
</dbReference>
<keyword evidence="2" id="KW-0663">Pyridoxal phosphate</keyword>
<evidence type="ECO:0000256" key="2">
    <source>
        <dbReference type="ARBA" id="ARBA00022898"/>
    </source>
</evidence>
<comment type="similarity">
    <text evidence="1">Belongs to the class-III pyridoxal-phosphate-dependent aminotransferase family.</text>
</comment>
<evidence type="ECO:0000256" key="1">
    <source>
        <dbReference type="ARBA" id="ARBA00008954"/>
    </source>
</evidence>
<dbReference type="InterPro" id="IPR015424">
    <property type="entry name" value="PyrdxlP-dep_Trfase"/>
</dbReference>
<dbReference type="Gene3D" id="3.40.640.10">
    <property type="entry name" value="Type I PLP-dependent aspartate aminotransferase-like (Major domain)"/>
    <property type="match status" value="1"/>
</dbReference>
<dbReference type="InterPro" id="IPR015422">
    <property type="entry name" value="PyrdxlP-dep_Trfase_small"/>
</dbReference>